<dbReference type="Proteomes" id="UP000279968">
    <property type="component" value="Unassembled WGS sequence"/>
</dbReference>
<feature type="region of interest" description="Disordered" evidence="1">
    <location>
        <begin position="293"/>
        <end position="326"/>
    </location>
</feature>
<dbReference type="EMBL" id="RBAN01000005">
    <property type="protein sequence ID" value="RKN52091.1"/>
    <property type="molecule type" value="Genomic_DNA"/>
</dbReference>
<accession>A0A3A9ZV77</accession>
<feature type="domain" description="Peptidoglycan binding-like" evidence="2">
    <location>
        <begin position="498"/>
        <end position="550"/>
    </location>
</feature>
<feature type="compositionally biased region" description="Basic and acidic residues" evidence="1">
    <location>
        <begin position="229"/>
        <end position="255"/>
    </location>
</feature>
<dbReference type="InterPro" id="IPR036366">
    <property type="entry name" value="PGBDSf"/>
</dbReference>
<feature type="domain" description="Peptidoglycan binding-like" evidence="2">
    <location>
        <begin position="417"/>
        <end position="471"/>
    </location>
</feature>
<keyword evidence="4" id="KW-1185">Reference proteome</keyword>
<protein>
    <submittedName>
        <fullName evidence="3">Peptidoglycan-binding protein</fullName>
    </submittedName>
</protein>
<dbReference type="Gene3D" id="1.10.101.10">
    <property type="entry name" value="PGBD-like superfamily/PGBD"/>
    <property type="match status" value="2"/>
</dbReference>
<organism evidence="3 4">
    <name type="scientific">Micromonospora costi</name>
    <dbReference type="NCBI Taxonomy" id="1530042"/>
    <lineage>
        <taxon>Bacteria</taxon>
        <taxon>Bacillati</taxon>
        <taxon>Actinomycetota</taxon>
        <taxon>Actinomycetes</taxon>
        <taxon>Micromonosporales</taxon>
        <taxon>Micromonosporaceae</taxon>
        <taxon>Micromonospora</taxon>
    </lineage>
</organism>
<reference evidence="3 4" key="1">
    <citation type="journal article" date="2015" name="Int. J. Syst. Evol. Microbiol.">
        <title>Micromonospora costi sp. nov., isolated from a leaf of Costus speciosus.</title>
        <authorList>
            <person name="Thawai C."/>
        </authorList>
    </citation>
    <scope>NUCLEOTIDE SEQUENCE [LARGE SCALE GENOMIC DNA]</scope>
    <source>
        <strain evidence="3 4">CS1-12</strain>
    </source>
</reference>
<evidence type="ECO:0000259" key="2">
    <source>
        <dbReference type="Pfam" id="PF01471"/>
    </source>
</evidence>
<evidence type="ECO:0000313" key="4">
    <source>
        <dbReference type="Proteomes" id="UP000279968"/>
    </source>
</evidence>
<evidence type="ECO:0000256" key="1">
    <source>
        <dbReference type="SAM" id="MobiDB-lite"/>
    </source>
</evidence>
<comment type="caution">
    <text evidence="3">The sequence shown here is derived from an EMBL/GenBank/DDBJ whole genome shotgun (WGS) entry which is preliminary data.</text>
</comment>
<dbReference type="Pfam" id="PF01471">
    <property type="entry name" value="PG_binding_1"/>
    <property type="match status" value="2"/>
</dbReference>
<feature type="region of interest" description="Disordered" evidence="1">
    <location>
        <begin position="214"/>
        <end position="269"/>
    </location>
</feature>
<dbReference type="AlphaFoldDB" id="A0A3A9ZV77"/>
<feature type="compositionally biased region" description="Basic and acidic residues" evidence="1">
    <location>
        <begin position="96"/>
        <end position="106"/>
    </location>
</feature>
<feature type="compositionally biased region" description="Basic residues" evidence="1">
    <location>
        <begin position="256"/>
        <end position="268"/>
    </location>
</feature>
<evidence type="ECO:0000313" key="3">
    <source>
        <dbReference type="EMBL" id="RKN52091.1"/>
    </source>
</evidence>
<dbReference type="InterPro" id="IPR036365">
    <property type="entry name" value="PGBD-like_sf"/>
</dbReference>
<feature type="region of interest" description="Disordered" evidence="1">
    <location>
        <begin position="181"/>
        <end position="201"/>
    </location>
</feature>
<gene>
    <name evidence="3" type="ORF">D7193_26370</name>
</gene>
<dbReference type="InterPro" id="IPR002477">
    <property type="entry name" value="Peptidoglycan-bd-like"/>
</dbReference>
<name>A0A3A9ZV77_9ACTN</name>
<proteinExistence type="predicted"/>
<dbReference type="SUPFAM" id="SSF47090">
    <property type="entry name" value="PGBD-like"/>
    <property type="match status" value="2"/>
</dbReference>
<feature type="region of interest" description="Disordered" evidence="1">
    <location>
        <begin position="72"/>
        <end position="151"/>
    </location>
</feature>
<sequence length="556" mass="61706">MGGDLRPVRADRPEQLVRVDAHGRPPRSRACSGRVAARSRASARRSVCLVMYAPTGPSPTSVRYRRPPLGIGGVGRGVDPTPRCEAHSTGVGTSADIHRTRPESRLFVRRRSADVPQGRPDRRSGPPVRQKWWRKPDCSLSRGKNHRRRRVAPAAYALAGDGSGRRTSPLRQLVLARSSGARRLIRRRPRPTGGDVDREGQSCCKKRDFTFAAVRSPAARWPQSPTQEGAHDEHERRRPRDHLLRRGRRPGEQGRRTGRVRPRQRGRRGVIVGVHLAPALAVLRAEVNQRWPHRDKASDGWIGDAAHQARKSDHNPDGDDSSVNAADFDRDGIDPLLLVRRCIEHPSTQYVIFDRTIWSRSRGFRPARYTGSNPHDKHVHVSVGHARSLEDSTRAWGIATATASKLGDRTLRKGNKGSDVRELQSLANRLGGRLSVDGVFGARTEAWVRAFQTSKRLAVDGIVGPKTTAAIRAATKPTPKPAGRRPGTRTVRRGLSGEDVAFVQRFIGERRCGKASGTFDARTEEGVRWYQRMQGIGVDGVVGRVTWTRMRVTVGY</sequence>